<organism evidence="2 3">
    <name type="scientific">Paraburkholderia tropica</name>
    <dbReference type="NCBI Taxonomy" id="92647"/>
    <lineage>
        <taxon>Bacteria</taxon>
        <taxon>Pseudomonadati</taxon>
        <taxon>Pseudomonadota</taxon>
        <taxon>Betaproteobacteria</taxon>
        <taxon>Burkholderiales</taxon>
        <taxon>Burkholderiaceae</taxon>
        <taxon>Paraburkholderia</taxon>
    </lineage>
</organism>
<dbReference type="Gene3D" id="3.40.630.30">
    <property type="match status" value="1"/>
</dbReference>
<dbReference type="InterPro" id="IPR016181">
    <property type="entry name" value="Acyl_CoA_acyltransferase"/>
</dbReference>
<reference evidence="2 3" key="1">
    <citation type="submission" date="2016-10" db="EMBL/GenBank/DDBJ databases">
        <authorList>
            <person name="Varghese N."/>
            <person name="Submissions S."/>
        </authorList>
    </citation>
    <scope>NUCLEOTIDE SEQUENCE [LARGE SCALE GENOMIC DNA]</scope>
    <source>
        <strain evidence="2 3">LMG 22274</strain>
    </source>
</reference>
<evidence type="ECO:0000259" key="1">
    <source>
        <dbReference type="Pfam" id="PF13480"/>
    </source>
</evidence>
<evidence type="ECO:0000313" key="3">
    <source>
        <dbReference type="Proteomes" id="UP000183529"/>
    </source>
</evidence>
<dbReference type="Proteomes" id="UP000183529">
    <property type="component" value="Unassembled WGS sequence"/>
</dbReference>
<dbReference type="EMBL" id="FNZM01000002">
    <property type="protein sequence ID" value="SEJ11024.1"/>
    <property type="molecule type" value="Genomic_DNA"/>
</dbReference>
<dbReference type="RefSeq" id="WP_074981717.1">
    <property type="nucleotide sequence ID" value="NZ_CADFGN010000002.1"/>
</dbReference>
<proteinExistence type="predicted"/>
<dbReference type="InterPro" id="IPR038740">
    <property type="entry name" value="BioF2-like_GNAT_dom"/>
</dbReference>
<feature type="domain" description="BioF2-like acetyltransferase" evidence="1">
    <location>
        <begin position="162"/>
        <end position="285"/>
    </location>
</feature>
<dbReference type="AlphaFoldDB" id="A0AAQ1GCE6"/>
<sequence length="324" mass="36117">MTFDVIRYRPDLSDAWDAFCANAVNGTFLHTRRFLGYHGDRFDDVSTLLMQGDRIVAVFPAAQARRDATMVVSHPGITYGGVVHDGTLCGERMIEALALLSAHYGAAEYKRLRYKVVPHLYHQRASQDDLYALFRLRANRSRCDLSCAIDLAERPKPSERRRRGLKKASKVVSVAVGAEQVAALWRVLIDNLERKHGAAPVHTLDEMKHLIALFPESIELFCATIEGQVEAGIVVFKTPKVWHAQYIAASDVAYSVSALDAVFERAIEIAHSGGIRYFDFGTSNESEGTVLNQGLYQYKHEYGGGGVVHEFYDIDLSGSHHADF</sequence>
<evidence type="ECO:0000313" key="2">
    <source>
        <dbReference type="EMBL" id="SEJ11024.1"/>
    </source>
</evidence>
<comment type="caution">
    <text evidence="2">The sequence shown here is derived from an EMBL/GenBank/DDBJ whole genome shotgun (WGS) entry which is preliminary data.</text>
</comment>
<name>A0AAQ1GCE6_9BURK</name>
<dbReference type="SUPFAM" id="SSF55729">
    <property type="entry name" value="Acyl-CoA N-acyltransferases (Nat)"/>
    <property type="match status" value="1"/>
</dbReference>
<protein>
    <submittedName>
        <fullName evidence="2">Acetyltransferase (GNAT) domain-containing protein</fullName>
    </submittedName>
</protein>
<gene>
    <name evidence="2" type="ORF">SAMN05216550_102446</name>
</gene>
<accession>A0AAQ1GCE6</accession>
<dbReference type="Pfam" id="PF13480">
    <property type="entry name" value="Acetyltransf_6"/>
    <property type="match status" value="1"/>
</dbReference>
<dbReference type="GeneID" id="61301436"/>